<accession>A0A1M6HU24</accession>
<dbReference type="Pfam" id="PF03705">
    <property type="entry name" value="CheR_N"/>
    <property type="match status" value="1"/>
</dbReference>
<comment type="function">
    <text evidence="5">Methylation of the membrane-bound methyl-accepting chemotaxis proteins (MCP) to form gamma-glutamyl methyl ester residues in MCP.</text>
</comment>
<evidence type="ECO:0000313" key="8">
    <source>
        <dbReference type="EMBL" id="SHJ25739.1"/>
    </source>
</evidence>
<organism evidence="8 9">
    <name type="scientific">Palleronia salina</name>
    <dbReference type="NCBI Taxonomy" id="313368"/>
    <lineage>
        <taxon>Bacteria</taxon>
        <taxon>Pseudomonadati</taxon>
        <taxon>Pseudomonadota</taxon>
        <taxon>Alphaproteobacteria</taxon>
        <taxon>Rhodobacterales</taxon>
        <taxon>Roseobacteraceae</taxon>
        <taxon>Palleronia</taxon>
    </lineage>
</organism>
<dbReference type="SUPFAM" id="SSF53335">
    <property type="entry name" value="S-adenosyl-L-methionine-dependent methyltransferases"/>
    <property type="match status" value="1"/>
</dbReference>
<feature type="domain" description="CheR-type methyltransferase" evidence="7">
    <location>
        <begin position="4"/>
        <end position="282"/>
    </location>
</feature>
<dbReference type="PANTHER" id="PTHR24422">
    <property type="entry name" value="CHEMOTAXIS PROTEIN METHYLTRANSFERASE"/>
    <property type="match status" value="1"/>
</dbReference>
<proteinExistence type="predicted"/>
<dbReference type="Gene3D" id="3.40.50.150">
    <property type="entry name" value="Vaccinia Virus protein VP39"/>
    <property type="match status" value="1"/>
</dbReference>
<dbReference type="InterPro" id="IPR022642">
    <property type="entry name" value="CheR_C"/>
</dbReference>
<keyword evidence="9" id="KW-1185">Reference proteome</keyword>
<protein>
    <recommendedName>
        <fullName evidence="5">Chemotaxis protein methyltransferase</fullName>
        <ecNumber evidence="5">2.1.1.80</ecNumber>
    </recommendedName>
</protein>
<evidence type="ECO:0000256" key="1">
    <source>
        <dbReference type="ARBA" id="ARBA00001541"/>
    </source>
</evidence>
<reference evidence="8 9" key="1">
    <citation type="submission" date="2016-11" db="EMBL/GenBank/DDBJ databases">
        <authorList>
            <person name="Jaros S."/>
            <person name="Januszkiewicz K."/>
            <person name="Wedrychowicz H."/>
        </authorList>
    </citation>
    <scope>NUCLEOTIDE SEQUENCE [LARGE SCALE GENOMIC DNA]</scope>
    <source>
        <strain evidence="8 9">DSM 26892</strain>
    </source>
</reference>
<comment type="catalytic activity">
    <reaction evidence="1 5">
        <text>L-glutamyl-[protein] + S-adenosyl-L-methionine = [protein]-L-glutamate 5-O-methyl ester + S-adenosyl-L-homocysteine</text>
        <dbReference type="Rhea" id="RHEA:24452"/>
        <dbReference type="Rhea" id="RHEA-COMP:10208"/>
        <dbReference type="Rhea" id="RHEA-COMP:10311"/>
        <dbReference type="ChEBI" id="CHEBI:29973"/>
        <dbReference type="ChEBI" id="CHEBI:57856"/>
        <dbReference type="ChEBI" id="CHEBI:59789"/>
        <dbReference type="ChEBI" id="CHEBI:82795"/>
        <dbReference type="EC" id="2.1.1.80"/>
    </reaction>
</comment>
<gene>
    <name evidence="8" type="ORF">SAMN04488012_106148</name>
</gene>
<sequence length="286" mass="31907">MTGTDLIRLELSTDAFEQIAAILAERTGIRLEPGTERLVVSRLSKHLRRLGLASFEAFLEHIRRPSGAEDLAAMIDALTTNTTRFFREAGHFRILEQDIMPRLAQKARAGGRVRIWSAACSSGEEAYSIAAVVAKCMPDVGQHNFRILATDIDSKVLKAAQDGRYPATAKRDAGPDFAARLFEETRDADGMLRVRAALRKLVTVRYLNFMDPWPVSGPFDVIFCRNVAIYMEPDTQMRIWSGLEQVLDRDGVLFIGHSERIGPPLSDRLELFGPTSFRRPGAAMSQ</sequence>
<feature type="binding site" evidence="6">
    <location>
        <position position="81"/>
    </location>
    <ligand>
        <name>S-adenosyl-L-methionine</name>
        <dbReference type="ChEBI" id="CHEBI:59789"/>
    </ligand>
</feature>
<dbReference type="InterPro" id="IPR022641">
    <property type="entry name" value="CheR_N"/>
</dbReference>
<dbReference type="Gene3D" id="1.10.155.10">
    <property type="entry name" value="Chemotaxis receptor methyltransferase CheR, N-terminal domain"/>
    <property type="match status" value="1"/>
</dbReference>
<feature type="binding site" evidence="6">
    <location>
        <position position="83"/>
    </location>
    <ligand>
        <name>S-adenosyl-L-methionine</name>
        <dbReference type="ChEBI" id="CHEBI:59789"/>
    </ligand>
</feature>
<dbReference type="AlphaFoldDB" id="A0A1M6HU24"/>
<dbReference type="SUPFAM" id="SSF47757">
    <property type="entry name" value="Chemotaxis receptor methyltransferase CheR, N-terminal domain"/>
    <property type="match status" value="1"/>
</dbReference>
<keyword evidence="3 5" id="KW-0808">Transferase</keyword>
<dbReference type="InterPro" id="IPR000780">
    <property type="entry name" value="CheR_MeTrfase"/>
</dbReference>
<feature type="binding site" evidence="6">
    <location>
        <position position="151"/>
    </location>
    <ligand>
        <name>S-adenosyl-L-methionine</name>
        <dbReference type="ChEBI" id="CHEBI:59789"/>
    </ligand>
</feature>
<dbReference type="PRINTS" id="PR00996">
    <property type="entry name" value="CHERMTFRASE"/>
</dbReference>
<dbReference type="RefSeq" id="WP_073128769.1">
    <property type="nucleotide sequence ID" value="NZ_FQZA01000006.1"/>
</dbReference>
<dbReference type="Proteomes" id="UP000184040">
    <property type="component" value="Unassembled WGS sequence"/>
</dbReference>
<dbReference type="GO" id="GO:0008983">
    <property type="term" value="F:protein-glutamate O-methyltransferase activity"/>
    <property type="evidence" value="ECO:0007669"/>
    <property type="project" value="UniProtKB-EC"/>
</dbReference>
<dbReference type="PROSITE" id="PS50123">
    <property type="entry name" value="CHER"/>
    <property type="match status" value="1"/>
</dbReference>
<dbReference type="EMBL" id="FQZA01000006">
    <property type="protein sequence ID" value="SHJ25739.1"/>
    <property type="molecule type" value="Genomic_DNA"/>
</dbReference>
<dbReference type="GO" id="GO:0032259">
    <property type="term" value="P:methylation"/>
    <property type="evidence" value="ECO:0007669"/>
    <property type="project" value="UniProtKB-KW"/>
</dbReference>
<evidence type="ECO:0000256" key="3">
    <source>
        <dbReference type="ARBA" id="ARBA00022679"/>
    </source>
</evidence>
<evidence type="ECO:0000256" key="5">
    <source>
        <dbReference type="PIRNR" id="PIRNR000410"/>
    </source>
</evidence>
<name>A0A1M6HU24_9RHOB</name>
<evidence type="ECO:0000259" key="7">
    <source>
        <dbReference type="PROSITE" id="PS50123"/>
    </source>
</evidence>
<keyword evidence="4 5" id="KW-0949">S-adenosyl-L-methionine</keyword>
<evidence type="ECO:0000313" key="9">
    <source>
        <dbReference type="Proteomes" id="UP000184040"/>
    </source>
</evidence>
<keyword evidence="2 5" id="KW-0489">Methyltransferase</keyword>
<dbReference type="InterPro" id="IPR036804">
    <property type="entry name" value="CheR_N_sf"/>
</dbReference>
<dbReference type="EC" id="2.1.1.80" evidence="5"/>
<feature type="binding site" evidence="6">
    <location>
        <position position="87"/>
    </location>
    <ligand>
        <name>S-adenosyl-L-methionine</name>
        <dbReference type="ChEBI" id="CHEBI:59789"/>
    </ligand>
</feature>
<feature type="binding site" evidence="6">
    <location>
        <position position="125"/>
    </location>
    <ligand>
        <name>S-adenosyl-L-methionine</name>
        <dbReference type="ChEBI" id="CHEBI:59789"/>
    </ligand>
</feature>
<dbReference type="Pfam" id="PF01739">
    <property type="entry name" value="CheR"/>
    <property type="match status" value="1"/>
</dbReference>
<dbReference type="InterPro" id="IPR029063">
    <property type="entry name" value="SAM-dependent_MTases_sf"/>
</dbReference>
<dbReference type="STRING" id="313368.SAMN04488012_106148"/>
<dbReference type="PIRSF" id="PIRSF000410">
    <property type="entry name" value="CheR"/>
    <property type="match status" value="1"/>
</dbReference>
<dbReference type="InterPro" id="IPR026024">
    <property type="entry name" value="Chemotaxis_MeTrfase_CheR"/>
</dbReference>
<evidence type="ECO:0000256" key="4">
    <source>
        <dbReference type="ARBA" id="ARBA00022691"/>
    </source>
</evidence>
<evidence type="ECO:0000256" key="6">
    <source>
        <dbReference type="PIRSR" id="PIRSR000410-1"/>
    </source>
</evidence>
<dbReference type="SMART" id="SM00138">
    <property type="entry name" value="MeTrc"/>
    <property type="match status" value="1"/>
</dbReference>
<feature type="binding site" evidence="6">
    <location>
        <begin position="225"/>
        <end position="226"/>
    </location>
    <ligand>
        <name>S-adenosyl-L-methionine</name>
        <dbReference type="ChEBI" id="CHEBI:59789"/>
    </ligand>
</feature>
<dbReference type="InterPro" id="IPR050903">
    <property type="entry name" value="Bact_Chemotaxis_MeTrfase"/>
</dbReference>
<dbReference type="PANTHER" id="PTHR24422:SF19">
    <property type="entry name" value="CHEMOTAXIS PROTEIN METHYLTRANSFERASE"/>
    <property type="match status" value="1"/>
</dbReference>
<evidence type="ECO:0000256" key="2">
    <source>
        <dbReference type="ARBA" id="ARBA00022603"/>
    </source>
</evidence>